<dbReference type="Gramene" id="BGIOSGA036355-TA">
    <property type="protein sequence ID" value="BGIOSGA036355-PA"/>
    <property type="gene ID" value="BGIOSGA036355"/>
</dbReference>
<organism evidence="2 3">
    <name type="scientific">Oryza sativa subsp. indica</name>
    <name type="common">Rice</name>
    <dbReference type="NCBI Taxonomy" id="39946"/>
    <lineage>
        <taxon>Eukaryota</taxon>
        <taxon>Viridiplantae</taxon>
        <taxon>Streptophyta</taxon>
        <taxon>Embryophyta</taxon>
        <taxon>Tracheophyta</taxon>
        <taxon>Spermatophyta</taxon>
        <taxon>Magnoliopsida</taxon>
        <taxon>Liliopsida</taxon>
        <taxon>Poales</taxon>
        <taxon>Poaceae</taxon>
        <taxon>BOP clade</taxon>
        <taxon>Oryzoideae</taxon>
        <taxon>Oryzeae</taxon>
        <taxon>Oryzinae</taxon>
        <taxon>Oryza</taxon>
        <taxon>Oryza sativa</taxon>
    </lineage>
</organism>
<dbReference type="EMBL" id="CM000137">
    <property type="protein sequence ID" value="EEC69108.1"/>
    <property type="molecule type" value="Genomic_DNA"/>
</dbReference>
<dbReference type="HOGENOM" id="CLU_1985264_0_0_1"/>
<proteinExistence type="predicted"/>
<evidence type="ECO:0000313" key="3">
    <source>
        <dbReference type="Proteomes" id="UP000007015"/>
    </source>
</evidence>
<sequence length="126" mass="13750">MGSARSSDRAATSPHRQPSHTVLEEENGRGELPRERGGRRDSGLFHHHHRRHLVTPASAPATISPTPLRGEKGERGEPPPAVSCRTDHTGRPSQPPAPESGGLLHRRTATWPVPASLLHRRATLEE</sequence>
<keyword evidence="3" id="KW-1185">Reference proteome</keyword>
<dbReference type="Proteomes" id="UP000007015">
    <property type="component" value="Chromosome 12"/>
</dbReference>
<dbReference type="AlphaFoldDB" id="B8BP60"/>
<feature type="region of interest" description="Disordered" evidence="1">
    <location>
        <begin position="1"/>
        <end position="126"/>
    </location>
</feature>
<protein>
    <submittedName>
        <fullName evidence="2">Uncharacterized protein</fullName>
    </submittedName>
</protein>
<evidence type="ECO:0000256" key="1">
    <source>
        <dbReference type="SAM" id="MobiDB-lite"/>
    </source>
</evidence>
<feature type="compositionally biased region" description="Low complexity" evidence="1">
    <location>
        <begin position="55"/>
        <end position="67"/>
    </location>
</feature>
<gene>
    <name evidence="2" type="ORF">OsI_38019</name>
</gene>
<name>B8BP60_ORYSI</name>
<evidence type="ECO:0000313" key="2">
    <source>
        <dbReference type="EMBL" id="EEC69108.1"/>
    </source>
</evidence>
<feature type="compositionally biased region" description="Basic and acidic residues" evidence="1">
    <location>
        <begin position="22"/>
        <end position="44"/>
    </location>
</feature>
<reference evidence="2 3" key="1">
    <citation type="journal article" date="2005" name="PLoS Biol.">
        <title>The genomes of Oryza sativa: a history of duplications.</title>
        <authorList>
            <person name="Yu J."/>
            <person name="Wang J."/>
            <person name="Lin W."/>
            <person name="Li S."/>
            <person name="Li H."/>
            <person name="Zhou J."/>
            <person name="Ni P."/>
            <person name="Dong W."/>
            <person name="Hu S."/>
            <person name="Zeng C."/>
            <person name="Zhang J."/>
            <person name="Zhang Y."/>
            <person name="Li R."/>
            <person name="Xu Z."/>
            <person name="Li S."/>
            <person name="Li X."/>
            <person name="Zheng H."/>
            <person name="Cong L."/>
            <person name="Lin L."/>
            <person name="Yin J."/>
            <person name="Geng J."/>
            <person name="Li G."/>
            <person name="Shi J."/>
            <person name="Liu J."/>
            <person name="Lv H."/>
            <person name="Li J."/>
            <person name="Wang J."/>
            <person name="Deng Y."/>
            <person name="Ran L."/>
            <person name="Shi X."/>
            <person name="Wang X."/>
            <person name="Wu Q."/>
            <person name="Li C."/>
            <person name="Ren X."/>
            <person name="Wang J."/>
            <person name="Wang X."/>
            <person name="Li D."/>
            <person name="Liu D."/>
            <person name="Zhang X."/>
            <person name="Ji Z."/>
            <person name="Zhao W."/>
            <person name="Sun Y."/>
            <person name="Zhang Z."/>
            <person name="Bao J."/>
            <person name="Han Y."/>
            <person name="Dong L."/>
            <person name="Ji J."/>
            <person name="Chen P."/>
            <person name="Wu S."/>
            <person name="Liu J."/>
            <person name="Xiao Y."/>
            <person name="Bu D."/>
            <person name="Tan J."/>
            <person name="Yang L."/>
            <person name="Ye C."/>
            <person name="Zhang J."/>
            <person name="Xu J."/>
            <person name="Zhou Y."/>
            <person name="Yu Y."/>
            <person name="Zhang B."/>
            <person name="Zhuang S."/>
            <person name="Wei H."/>
            <person name="Liu B."/>
            <person name="Lei M."/>
            <person name="Yu H."/>
            <person name="Li Y."/>
            <person name="Xu H."/>
            <person name="Wei S."/>
            <person name="He X."/>
            <person name="Fang L."/>
            <person name="Zhang Z."/>
            <person name="Zhang Y."/>
            <person name="Huang X."/>
            <person name="Su Z."/>
            <person name="Tong W."/>
            <person name="Li J."/>
            <person name="Tong Z."/>
            <person name="Li S."/>
            <person name="Ye J."/>
            <person name="Wang L."/>
            <person name="Fang L."/>
            <person name="Lei T."/>
            <person name="Chen C."/>
            <person name="Chen H."/>
            <person name="Xu Z."/>
            <person name="Li H."/>
            <person name="Huang H."/>
            <person name="Zhang F."/>
            <person name="Xu H."/>
            <person name="Li N."/>
            <person name="Zhao C."/>
            <person name="Li S."/>
            <person name="Dong L."/>
            <person name="Huang Y."/>
            <person name="Li L."/>
            <person name="Xi Y."/>
            <person name="Qi Q."/>
            <person name="Li W."/>
            <person name="Zhang B."/>
            <person name="Hu W."/>
            <person name="Zhang Y."/>
            <person name="Tian X."/>
            <person name="Jiao Y."/>
            <person name="Liang X."/>
            <person name="Jin J."/>
            <person name="Gao L."/>
            <person name="Zheng W."/>
            <person name="Hao B."/>
            <person name="Liu S."/>
            <person name="Wang W."/>
            <person name="Yuan L."/>
            <person name="Cao M."/>
            <person name="McDermott J."/>
            <person name="Samudrala R."/>
            <person name="Wang J."/>
            <person name="Wong G.K."/>
            <person name="Yang H."/>
        </authorList>
    </citation>
    <scope>NUCLEOTIDE SEQUENCE [LARGE SCALE GENOMIC DNA]</scope>
    <source>
        <strain evidence="3">cv. 93-11</strain>
    </source>
</reference>
<accession>B8BP60</accession>